<feature type="domain" description="Helitron helicase-like" evidence="4">
    <location>
        <begin position="670"/>
        <end position="739"/>
    </location>
</feature>
<dbReference type="GO" id="GO:0006310">
    <property type="term" value="P:DNA recombination"/>
    <property type="evidence" value="ECO:0007669"/>
    <property type="project" value="UniProtKB-KW"/>
</dbReference>
<dbReference type="Pfam" id="PF20209">
    <property type="entry name" value="DUF6570"/>
    <property type="match status" value="1"/>
</dbReference>
<keyword evidence="1" id="KW-0067">ATP-binding</keyword>
<dbReference type="InterPro" id="IPR051055">
    <property type="entry name" value="PIF1_helicase"/>
</dbReference>
<evidence type="ECO:0000259" key="3">
    <source>
        <dbReference type="Pfam" id="PF05970"/>
    </source>
</evidence>
<sequence length="1872" mass="210397">MSDTNAAAETQSTRSYLSANTVANIEEACNGIIALSREQRRKKDRVIEAVINSERLTRDRIMANLRAIGSSRKRRRESEPNTPSKRWRHDTASAPHITPMDGAIDTSTFMRLPSRQTLDALTAAFIDRTGNDAMRLTSCCVCAREIEAKLAKACSINDIPSQHLLSPAYPHPQHELRNGMLLHLHSVDRKGDTQVCLECDRKLRSMTRPAYALANNMWIGDIPHELAVLTLPERLLIAKYFPAAYIVKLFPKKLGAENWDKKTMHSGLRGNVSTYRLDQAEIAAMVDGRNMPPPARILSALIGVTFVSPKQVKENTLPAFLMVRRRRIREALLWLKAHNPLYRDIVISEERLLELPENAVPMEIIVGTKYTDDMTTLAREHETYVPGYGEEEELLNISQASRNGDSNAETRNLGIEDDSHIMPDTIEYDVGVGPAGILPVIDGDEDIENEVIEPGVIPLQANGVIDVSGDDVPDNDIMAHAFSNAVDDELRAEKFKIRRGSAFINEYARIDKTTGQRYDGGPSDANHLLGTFPVLFPYGVGGFEVGRPENVPYESHARWALQYADRRFRKDLHFVFQVFGVIQKRRSRRDTSSTILELCSTSTTYAVDCCTGSYTWDGRITDLSALKNLGNDRHAKSSQLMGHLEIAQVMAGEEIDLDAFNAAIGPTATQRSTNIANDPYASARYFHTIVRIILEEVFGLKSNHTHNIDRKEGVFGMINSYIGTVEAQGRGSLHLHMLIWLKDSPTSSEMKAALQTEEFRQRIRAFVASNVRADLDGADTATVNAIEKVKDLPYSRPVDPREPNYEAKLKTRERTTARAVQLHKCEGGGRCLKPVGGRWVCKRRAPFPVAAEDWVNEEGEWGPKRTAAYLNNWNPMLLNLLRANHDIKLIMYSGQTKNLSWYITNYATKKQMPSFNISALLAKRLAFHYIQEKNTADILAMNKRLIQRCANTLSRNQELTAPEVISLLMGWGDRFESHFYTPIYWDNAVFALKAQFPELRSRRGLQPIAADSTAVDDERTEKPHEPAQRVVVEDGELRVKDQVKDYRYRGEALLDSNYLDFFLNTYEGRLDSHSDTSGETTTQRTISERVPYQLEAEKGTRCRIIRGAGHETLPNFIGQWFPRSDEPSLREFYCASMLFLLKPWNSLGDLKSGHPSFEAAFNQFMGQAPTRIHRIVDNIQFYYESSDSAKRRAEEEHQRTGGAVDVDEHLDIEPFSEATEDNMPSEITEQDIECARQQAESAREVHFGQVAVNTAIDVGIFHEDQPQTVYKQIAATAHRDDERQYQDWAKMLKAVTRNGPILEHDETLPTPTTTEANHQPMTIPAYVPIADTSAAVLPVQEPTTDISRRITRDRLAILNVDQRRAYQIVENQILARLRGESPPQLLLMIQGQGGTGKSLIINAITKTFEELGIRDKLAKTASSGVAASLIGGETLHSWAGIPVRTGDGDWTERGDARTQVKRLRNIKGKMMALVDECSMITKEHLCLVSQSAGKVLAGEYRNDSTLPFGAIDFILIGDFHQFPPVKNKSGALYCDRPLTDKTRALIGREIFLQFKKVVILKEQKRIQDATWARILTNLRDGDCDGSDIEEIRKLVLTNPECNVPDFDSPEWNEPILVTSRHGVRQQWNAAALERHCTTTGQRLYVVQAEDTLGKTGLPLQPKHRILVVGMSTKTTGNIAERVEIAVGMKAMVLLNIATEADVANGTRGKVVDVVLDSREAMATPGDDGKIHLRFPPAVILFKPDHRPSVRFPGLEDGVVPISPTEVTFRITTPDKVHHQIRRRQLAITPAYAFTDYKSQGQTIERVIVDIGKPPTGELTPFSAYVSLSRSRGRDTIRLLRDFDERLFTTHPSEDLRQEDIRLKILDRQTVIV</sequence>
<evidence type="ECO:0000256" key="1">
    <source>
        <dbReference type="RuleBase" id="RU363044"/>
    </source>
</evidence>
<proteinExistence type="inferred from homology"/>
<dbReference type="GO" id="GO:0016887">
    <property type="term" value="F:ATP hydrolysis activity"/>
    <property type="evidence" value="ECO:0007669"/>
    <property type="project" value="RHEA"/>
</dbReference>
<feature type="region of interest" description="Disordered" evidence="2">
    <location>
        <begin position="67"/>
        <end position="102"/>
    </location>
</feature>
<comment type="similarity">
    <text evidence="1">Belongs to the helicase family.</text>
</comment>
<keyword evidence="1" id="KW-0547">Nucleotide-binding</keyword>
<evidence type="ECO:0000313" key="6">
    <source>
        <dbReference type="EMBL" id="RDB17999.1"/>
    </source>
</evidence>
<dbReference type="EC" id="5.6.2.3" evidence="1"/>
<organism evidence="6 7">
    <name type="scientific">Hypsizygus marmoreus</name>
    <name type="common">White beech mushroom</name>
    <name type="synonym">Agaricus marmoreus</name>
    <dbReference type="NCBI Taxonomy" id="39966"/>
    <lineage>
        <taxon>Eukaryota</taxon>
        <taxon>Fungi</taxon>
        <taxon>Dikarya</taxon>
        <taxon>Basidiomycota</taxon>
        <taxon>Agaricomycotina</taxon>
        <taxon>Agaricomycetes</taxon>
        <taxon>Agaricomycetidae</taxon>
        <taxon>Agaricales</taxon>
        <taxon>Tricholomatineae</taxon>
        <taxon>Lyophyllaceae</taxon>
        <taxon>Hypsizygus</taxon>
    </lineage>
</organism>
<dbReference type="Pfam" id="PF14214">
    <property type="entry name" value="Helitron_like_N"/>
    <property type="match status" value="1"/>
</dbReference>
<dbReference type="STRING" id="39966.A0A369J7G6"/>
<evidence type="ECO:0000259" key="5">
    <source>
        <dbReference type="Pfam" id="PF20209"/>
    </source>
</evidence>
<dbReference type="EMBL" id="LUEZ02000107">
    <property type="protein sequence ID" value="RDB17999.1"/>
    <property type="molecule type" value="Genomic_DNA"/>
</dbReference>
<keyword evidence="1" id="KW-0234">DNA repair</keyword>
<dbReference type="CDD" id="cd18809">
    <property type="entry name" value="SF1_C_RecD"/>
    <property type="match status" value="1"/>
</dbReference>
<comment type="cofactor">
    <cofactor evidence="1">
        <name>Mg(2+)</name>
        <dbReference type="ChEBI" id="CHEBI:18420"/>
    </cofactor>
</comment>
<dbReference type="InterPro" id="IPR025476">
    <property type="entry name" value="Helitron_helicase-like"/>
</dbReference>
<comment type="caution">
    <text evidence="6">The sequence shown here is derived from an EMBL/GenBank/DDBJ whole genome shotgun (WGS) entry which is preliminary data.</text>
</comment>
<dbReference type="GO" id="GO:0043139">
    <property type="term" value="F:5'-3' DNA helicase activity"/>
    <property type="evidence" value="ECO:0007669"/>
    <property type="project" value="UniProtKB-EC"/>
</dbReference>
<reference evidence="6" key="1">
    <citation type="submission" date="2018-04" db="EMBL/GenBank/DDBJ databases">
        <title>Whole genome sequencing of Hypsizygus marmoreus.</title>
        <authorList>
            <person name="Choi I.-G."/>
            <person name="Min B."/>
            <person name="Kim J.-G."/>
            <person name="Kim S."/>
            <person name="Oh Y.-L."/>
            <person name="Kong W.-S."/>
            <person name="Park H."/>
            <person name="Jeong J."/>
            <person name="Song E.-S."/>
        </authorList>
    </citation>
    <scope>NUCLEOTIDE SEQUENCE [LARGE SCALE GENOMIC DNA]</scope>
    <source>
        <strain evidence="6">51987-8</strain>
    </source>
</reference>
<keyword evidence="1 6" id="KW-0347">Helicase</keyword>
<dbReference type="InParanoid" id="A0A369J7G6"/>
<dbReference type="OrthoDB" id="3054702at2759"/>
<dbReference type="PANTHER" id="PTHR47642">
    <property type="entry name" value="ATP-DEPENDENT DNA HELICASE"/>
    <property type="match status" value="1"/>
</dbReference>
<dbReference type="Gene3D" id="3.40.50.300">
    <property type="entry name" value="P-loop containing nucleotide triphosphate hydrolases"/>
    <property type="match status" value="1"/>
</dbReference>
<dbReference type="GO" id="GO:0000723">
    <property type="term" value="P:telomere maintenance"/>
    <property type="evidence" value="ECO:0007669"/>
    <property type="project" value="InterPro"/>
</dbReference>
<feature type="domain" description="DUF6570" evidence="5">
    <location>
        <begin position="208"/>
        <end position="352"/>
    </location>
</feature>
<comment type="catalytic activity">
    <reaction evidence="1">
        <text>ATP + H2O = ADP + phosphate + H(+)</text>
        <dbReference type="Rhea" id="RHEA:13065"/>
        <dbReference type="ChEBI" id="CHEBI:15377"/>
        <dbReference type="ChEBI" id="CHEBI:15378"/>
        <dbReference type="ChEBI" id="CHEBI:30616"/>
        <dbReference type="ChEBI" id="CHEBI:43474"/>
        <dbReference type="ChEBI" id="CHEBI:456216"/>
        <dbReference type="EC" id="5.6.2.3"/>
    </reaction>
</comment>
<dbReference type="Pfam" id="PF05970">
    <property type="entry name" value="PIF1"/>
    <property type="match status" value="1"/>
</dbReference>
<evidence type="ECO:0000313" key="7">
    <source>
        <dbReference type="Proteomes" id="UP000076154"/>
    </source>
</evidence>
<feature type="domain" description="DNA helicase Pif1-like DEAD-box helicase" evidence="3">
    <location>
        <begin position="1358"/>
        <end position="1584"/>
    </location>
</feature>
<keyword evidence="1" id="KW-0378">Hydrolase</keyword>
<keyword evidence="1" id="KW-0233">DNA recombination</keyword>
<dbReference type="InterPro" id="IPR027417">
    <property type="entry name" value="P-loop_NTPase"/>
</dbReference>
<dbReference type="InterPro" id="IPR046700">
    <property type="entry name" value="DUF6570"/>
</dbReference>
<evidence type="ECO:0000259" key="4">
    <source>
        <dbReference type="Pfam" id="PF14214"/>
    </source>
</evidence>
<keyword evidence="1" id="KW-0227">DNA damage</keyword>
<protein>
    <recommendedName>
        <fullName evidence="1">ATP-dependent DNA helicase</fullName>
        <ecNumber evidence="1">5.6.2.3</ecNumber>
    </recommendedName>
</protein>
<dbReference type="SUPFAM" id="SSF52540">
    <property type="entry name" value="P-loop containing nucleoside triphosphate hydrolases"/>
    <property type="match status" value="2"/>
</dbReference>
<accession>A0A369J7G6</accession>
<evidence type="ECO:0000256" key="2">
    <source>
        <dbReference type="SAM" id="MobiDB-lite"/>
    </source>
</evidence>
<keyword evidence="7" id="KW-1185">Reference proteome</keyword>
<name>A0A369J7G6_HYPMA</name>
<dbReference type="Proteomes" id="UP000076154">
    <property type="component" value="Unassembled WGS sequence"/>
</dbReference>
<dbReference type="GO" id="GO:0006281">
    <property type="term" value="P:DNA repair"/>
    <property type="evidence" value="ECO:0007669"/>
    <property type="project" value="UniProtKB-KW"/>
</dbReference>
<gene>
    <name evidence="6" type="primary">RRM3_2</name>
    <name evidence="6" type="ORF">Hypma_000839</name>
</gene>
<dbReference type="GO" id="GO:0005524">
    <property type="term" value="F:ATP binding"/>
    <property type="evidence" value="ECO:0007669"/>
    <property type="project" value="UniProtKB-KW"/>
</dbReference>
<dbReference type="InterPro" id="IPR010285">
    <property type="entry name" value="DNA_helicase_pif1-like_DEAD"/>
</dbReference>